<dbReference type="AlphaFoldDB" id="A0A0L0FRL4"/>
<gene>
    <name evidence="2" type="ORF">SARC_08400</name>
</gene>
<sequence>MWHVTPLVAEHALVACSAMEVCIRNCQHSTCQTQAHQSANGHLMLAQCDKAYQSVRMSSTHPGALIDVSEGHLHECTEKYTLLNNPAHPLLRRHHQQQFMGALLTGSV</sequence>
<dbReference type="Proteomes" id="UP000054560">
    <property type="component" value="Unassembled WGS sequence"/>
</dbReference>
<dbReference type="GeneID" id="25908904"/>
<evidence type="ECO:0000313" key="2">
    <source>
        <dbReference type="EMBL" id="KNC79201.1"/>
    </source>
</evidence>
<evidence type="ECO:0000313" key="3">
    <source>
        <dbReference type="Proteomes" id="UP000054560"/>
    </source>
</evidence>
<accession>A0A0L0FRL4</accession>
<dbReference type="EMBL" id="KQ242348">
    <property type="protein sequence ID" value="KNC79201.1"/>
    <property type="molecule type" value="Genomic_DNA"/>
</dbReference>
<protein>
    <submittedName>
        <fullName evidence="2">Uncharacterized protein</fullName>
    </submittedName>
</protein>
<name>A0A0L0FRL4_9EUKA</name>
<dbReference type="RefSeq" id="XP_014153103.1">
    <property type="nucleotide sequence ID" value="XM_014297628.1"/>
</dbReference>
<feature type="signal peptide" evidence="1">
    <location>
        <begin position="1"/>
        <end position="18"/>
    </location>
</feature>
<organism evidence="2 3">
    <name type="scientific">Sphaeroforma arctica JP610</name>
    <dbReference type="NCBI Taxonomy" id="667725"/>
    <lineage>
        <taxon>Eukaryota</taxon>
        <taxon>Ichthyosporea</taxon>
        <taxon>Ichthyophonida</taxon>
        <taxon>Sphaeroforma</taxon>
    </lineage>
</organism>
<keyword evidence="1" id="KW-0732">Signal</keyword>
<reference evidence="2 3" key="1">
    <citation type="submission" date="2011-02" db="EMBL/GenBank/DDBJ databases">
        <title>The Genome Sequence of Sphaeroforma arctica JP610.</title>
        <authorList>
            <consortium name="The Broad Institute Genome Sequencing Platform"/>
            <person name="Russ C."/>
            <person name="Cuomo C."/>
            <person name="Young S.K."/>
            <person name="Zeng Q."/>
            <person name="Gargeya S."/>
            <person name="Alvarado L."/>
            <person name="Berlin A."/>
            <person name="Chapman S.B."/>
            <person name="Chen Z."/>
            <person name="Freedman E."/>
            <person name="Gellesch M."/>
            <person name="Goldberg J."/>
            <person name="Griggs A."/>
            <person name="Gujja S."/>
            <person name="Heilman E."/>
            <person name="Heiman D."/>
            <person name="Howarth C."/>
            <person name="Mehta T."/>
            <person name="Neiman D."/>
            <person name="Pearson M."/>
            <person name="Roberts A."/>
            <person name="Saif S."/>
            <person name="Shea T."/>
            <person name="Shenoy N."/>
            <person name="Sisk P."/>
            <person name="Stolte C."/>
            <person name="Sykes S."/>
            <person name="White J."/>
            <person name="Yandava C."/>
            <person name="Burger G."/>
            <person name="Gray M.W."/>
            <person name="Holland P.W.H."/>
            <person name="King N."/>
            <person name="Lang F.B.F."/>
            <person name="Roger A.J."/>
            <person name="Ruiz-Trillo I."/>
            <person name="Haas B."/>
            <person name="Nusbaum C."/>
            <person name="Birren B."/>
        </authorList>
    </citation>
    <scope>NUCLEOTIDE SEQUENCE [LARGE SCALE GENOMIC DNA]</scope>
    <source>
        <strain evidence="2 3">JP610</strain>
    </source>
</reference>
<keyword evidence="3" id="KW-1185">Reference proteome</keyword>
<evidence type="ECO:0000256" key="1">
    <source>
        <dbReference type="SAM" id="SignalP"/>
    </source>
</evidence>
<feature type="chain" id="PRO_5005538947" evidence="1">
    <location>
        <begin position="19"/>
        <end position="108"/>
    </location>
</feature>
<proteinExistence type="predicted"/>